<dbReference type="InterPro" id="IPR019734">
    <property type="entry name" value="TPR_rpt"/>
</dbReference>
<dbReference type="AlphaFoldDB" id="A0A1E5QC24"/>
<dbReference type="SUPFAM" id="SSF48452">
    <property type="entry name" value="TPR-like"/>
    <property type="match status" value="1"/>
</dbReference>
<dbReference type="Gene3D" id="3.40.50.2000">
    <property type="entry name" value="Glycogen Phosphorylase B"/>
    <property type="match status" value="1"/>
</dbReference>
<feature type="repeat" description="TPR" evidence="1">
    <location>
        <begin position="42"/>
        <end position="75"/>
    </location>
</feature>
<feature type="repeat" description="TPR" evidence="1">
    <location>
        <begin position="76"/>
        <end position="109"/>
    </location>
</feature>
<evidence type="ECO:0000256" key="2">
    <source>
        <dbReference type="SAM" id="MobiDB-lite"/>
    </source>
</evidence>
<dbReference type="STRING" id="28181.BEN30_03870"/>
<keyword evidence="1" id="KW-0802">TPR repeat</keyword>
<evidence type="ECO:0000256" key="1">
    <source>
        <dbReference type="PROSITE-ProRule" id="PRU00339"/>
    </source>
</evidence>
<dbReference type="SUPFAM" id="SSF53756">
    <property type="entry name" value="UDP-Glycosyltransferase/glycogen phosphorylase"/>
    <property type="match status" value="1"/>
</dbReference>
<keyword evidence="4" id="KW-1185">Reference proteome</keyword>
<dbReference type="Proteomes" id="UP000095347">
    <property type="component" value="Unassembled WGS sequence"/>
</dbReference>
<accession>A0A1E5QC24</accession>
<organism evidence="3 4">
    <name type="scientific">Magnetovibrio blakemorei</name>
    <dbReference type="NCBI Taxonomy" id="28181"/>
    <lineage>
        <taxon>Bacteria</taxon>
        <taxon>Pseudomonadati</taxon>
        <taxon>Pseudomonadota</taxon>
        <taxon>Alphaproteobacteria</taxon>
        <taxon>Rhodospirillales</taxon>
        <taxon>Magnetovibrionaceae</taxon>
        <taxon>Magnetovibrio</taxon>
    </lineage>
</organism>
<dbReference type="SMART" id="SM00028">
    <property type="entry name" value="TPR"/>
    <property type="match status" value="4"/>
</dbReference>
<dbReference type="InterPro" id="IPR011990">
    <property type="entry name" value="TPR-like_helical_dom_sf"/>
</dbReference>
<reference evidence="4" key="1">
    <citation type="submission" date="2016-07" db="EMBL/GenBank/DDBJ databases">
        <authorList>
            <person name="Florea S."/>
            <person name="Webb J.S."/>
            <person name="Jaromczyk J."/>
            <person name="Schardl C.L."/>
        </authorList>
    </citation>
    <scope>NUCLEOTIDE SEQUENCE [LARGE SCALE GENOMIC DNA]</scope>
    <source>
        <strain evidence="4">MV-1</strain>
    </source>
</reference>
<dbReference type="PANTHER" id="PTHR44809:SF1">
    <property type="entry name" value="PROTEIN O-MANNOSYL-TRANSFERASE TMTC1"/>
    <property type="match status" value="1"/>
</dbReference>
<sequence length="490" mass="52967">MANQNTAQATVLKPGQKASTKTGSPAAHTAVASARTEHADEARHLYDRALDHHRAGRLDQAIKDYASVLRLAPSAPDVYNNLGVALRSAGRPEAAIACYRRSLGIRPGAASVYTNLGNALRDIGETAKAVEAHRRAVKHGPKSPKALYNAGLAFREGGHTKVALEHFARAVKLEPTYAQCRVEHAITLLQMGDWQRGFKELEIRLALPGRDPRRKDIETWNGSALQGRTILINYEGDEGTLVQFVRFAAALKRGGAKVVVECPPHLKHLLSSSTDIAAIINVGADAPGVDVQVPLLSLPARLGTLVDSVPEETPYLPVPRVGANALNIQAETRLAIGLVWSASWEGRAAKGPKRHGDMMLDDFLELMGVPDLQMFSLERGAGANDISRLGLQPIIEPTGQSLMDIADLASTIDQLDLLICTNSVAAHVAGALGKPVWMVLDTGADWGWLQDREDSPWYPSMRIFRRPADTPWTATVAEVRKALLEVLKGS</sequence>
<dbReference type="Pfam" id="PF13432">
    <property type="entry name" value="TPR_16"/>
    <property type="match status" value="2"/>
</dbReference>
<name>A0A1E5QC24_9PROT</name>
<proteinExistence type="predicted"/>
<feature type="repeat" description="TPR" evidence="1">
    <location>
        <begin position="110"/>
        <end position="143"/>
    </location>
</feature>
<dbReference type="PANTHER" id="PTHR44809">
    <property type="match status" value="1"/>
</dbReference>
<dbReference type="Gene3D" id="1.25.40.10">
    <property type="entry name" value="Tetratricopeptide repeat domain"/>
    <property type="match status" value="1"/>
</dbReference>
<evidence type="ECO:0000313" key="3">
    <source>
        <dbReference type="EMBL" id="OEJ69233.1"/>
    </source>
</evidence>
<dbReference type="OrthoDB" id="9778733at2"/>
<gene>
    <name evidence="3" type="ORF">BEN30_03870</name>
</gene>
<dbReference type="EMBL" id="MCGG01000008">
    <property type="protein sequence ID" value="OEJ69233.1"/>
    <property type="molecule type" value="Genomic_DNA"/>
</dbReference>
<comment type="caution">
    <text evidence="3">The sequence shown here is derived from an EMBL/GenBank/DDBJ whole genome shotgun (WGS) entry which is preliminary data.</text>
</comment>
<feature type="repeat" description="TPR" evidence="1">
    <location>
        <begin position="144"/>
        <end position="177"/>
    </location>
</feature>
<dbReference type="PROSITE" id="PS50005">
    <property type="entry name" value="TPR"/>
    <property type="match status" value="4"/>
</dbReference>
<protein>
    <submittedName>
        <fullName evidence="3">Uncharacterized protein</fullName>
    </submittedName>
</protein>
<feature type="region of interest" description="Disordered" evidence="2">
    <location>
        <begin position="1"/>
        <end position="28"/>
    </location>
</feature>
<dbReference type="InterPro" id="IPR052943">
    <property type="entry name" value="TMTC_O-mannosyl-trnsfr"/>
</dbReference>
<evidence type="ECO:0000313" key="4">
    <source>
        <dbReference type="Proteomes" id="UP000095347"/>
    </source>
</evidence>
<dbReference type="RefSeq" id="WP_069956698.1">
    <property type="nucleotide sequence ID" value="NZ_MCGG01000008.1"/>
</dbReference>